<feature type="chain" id="PRO_5043015746" description="Secreted protein" evidence="1">
    <location>
        <begin position="22"/>
        <end position="131"/>
    </location>
</feature>
<dbReference type="EMBL" id="JBCGBO010000025">
    <property type="protein sequence ID" value="KAK9175754.1"/>
    <property type="molecule type" value="Genomic_DNA"/>
</dbReference>
<feature type="signal peptide" evidence="1">
    <location>
        <begin position="1"/>
        <end position="21"/>
    </location>
</feature>
<comment type="caution">
    <text evidence="2">The sequence shown here is derived from an EMBL/GenBank/DDBJ whole genome shotgun (WGS) entry which is preliminary data.</text>
</comment>
<evidence type="ECO:0000313" key="2">
    <source>
        <dbReference type="EMBL" id="KAK9175754.1"/>
    </source>
</evidence>
<protein>
    <recommendedName>
        <fullName evidence="4">Secreted protein</fullName>
    </recommendedName>
</protein>
<evidence type="ECO:0000313" key="3">
    <source>
        <dbReference type="Proteomes" id="UP001428341"/>
    </source>
</evidence>
<name>A0AAP0LPE3_9ROSI</name>
<organism evidence="2 3">
    <name type="scientific">Citrus x changshan-huyou</name>
    <dbReference type="NCBI Taxonomy" id="2935761"/>
    <lineage>
        <taxon>Eukaryota</taxon>
        <taxon>Viridiplantae</taxon>
        <taxon>Streptophyta</taxon>
        <taxon>Embryophyta</taxon>
        <taxon>Tracheophyta</taxon>
        <taxon>Spermatophyta</taxon>
        <taxon>Magnoliopsida</taxon>
        <taxon>eudicotyledons</taxon>
        <taxon>Gunneridae</taxon>
        <taxon>Pentapetalae</taxon>
        <taxon>rosids</taxon>
        <taxon>malvids</taxon>
        <taxon>Sapindales</taxon>
        <taxon>Rutaceae</taxon>
        <taxon>Aurantioideae</taxon>
        <taxon>Citrus</taxon>
    </lineage>
</organism>
<gene>
    <name evidence="2" type="ORF">WN944_027761</name>
</gene>
<dbReference type="Proteomes" id="UP001428341">
    <property type="component" value="Unassembled WGS sequence"/>
</dbReference>
<keyword evidence="1" id="KW-0732">Signal</keyword>
<evidence type="ECO:0000256" key="1">
    <source>
        <dbReference type="SAM" id="SignalP"/>
    </source>
</evidence>
<accession>A0AAP0LPE3</accession>
<dbReference type="AlphaFoldDB" id="A0AAP0LPE3"/>
<keyword evidence="3" id="KW-1185">Reference proteome</keyword>
<sequence>MKILIATISIFLLSVISSSTGKTLILINQNHRDITGCVECRGAKKCIAPGNETASIQLSNNATEQMVCMGRYDQLSYGGGYGPPSYTVYDSRGDFEKFKNQIIVMVNDTSFYRSNEEDENNWEQIPPHYWY</sequence>
<reference evidence="2 3" key="1">
    <citation type="submission" date="2024-05" db="EMBL/GenBank/DDBJ databases">
        <title>Haplotype-resolved chromosome-level genome assembly of Huyou (Citrus changshanensis).</title>
        <authorList>
            <person name="Miao C."/>
            <person name="Chen W."/>
            <person name="Wu Y."/>
            <person name="Wang L."/>
            <person name="Zhao S."/>
            <person name="Grierson D."/>
            <person name="Xu C."/>
            <person name="Chen K."/>
        </authorList>
    </citation>
    <scope>NUCLEOTIDE SEQUENCE [LARGE SCALE GENOMIC DNA]</scope>
    <source>
        <strain evidence="2">01-14</strain>
        <tissue evidence="2">Leaf</tissue>
    </source>
</reference>
<proteinExistence type="predicted"/>
<evidence type="ECO:0008006" key="4">
    <source>
        <dbReference type="Google" id="ProtNLM"/>
    </source>
</evidence>